<dbReference type="PANTHER" id="PTHR37485">
    <property type="entry name" value="CELL DIVISION PROTEIN FTSB"/>
    <property type="match status" value="1"/>
</dbReference>
<keyword evidence="4 7" id="KW-1133">Transmembrane helix</keyword>
<dbReference type="AlphaFoldDB" id="A0A3M8SV43"/>
<evidence type="ECO:0000256" key="2">
    <source>
        <dbReference type="ARBA" id="ARBA00022618"/>
    </source>
</evidence>
<keyword evidence="6 7" id="KW-0131">Cell cycle</keyword>
<keyword evidence="7" id="KW-0175">Coiled coil</keyword>
<dbReference type="GO" id="GO:0005886">
    <property type="term" value="C:plasma membrane"/>
    <property type="evidence" value="ECO:0007669"/>
    <property type="project" value="UniProtKB-SubCell"/>
</dbReference>
<dbReference type="Pfam" id="PF04977">
    <property type="entry name" value="DivIC"/>
    <property type="match status" value="1"/>
</dbReference>
<feature type="topological domain" description="Cytoplasmic" evidence="7">
    <location>
        <begin position="1"/>
        <end position="6"/>
    </location>
</feature>
<evidence type="ECO:0000256" key="4">
    <source>
        <dbReference type="ARBA" id="ARBA00022989"/>
    </source>
</evidence>
<name>A0A3M8SV43_9GAMM</name>
<keyword evidence="2 7" id="KW-0132">Cell division</keyword>
<sequence>MRWRLLLLVVLAALFAALQYRLWFGEGGDLAVAALRDQVRLQTRDNAGLQQRNDALAAEVEDLKSGEEAVEERARSELGMIKPGETFYRVVEAPAVTNRSPSLTAPAGEAGVVDVPAEVAYSGDAPVTGASIAEAPASDARSGDGPVDAGPTGGLSAGDVSTNNTATGTPDSDAPHSGDPQP</sequence>
<comment type="subcellular location">
    <subcellularLocation>
        <location evidence="7">Cell inner membrane</location>
        <topology evidence="7">Single-pass type II membrane protein</topology>
    </subcellularLocation>
    <text evidence="7">Localizes to the division septum.</text>
</comment>
<dbReference type="InterPro" id="IPR023081">
    <property type="entry name" value="Cell_div_FtsB"/>
</dbReference>
<dbReference type="NCBIfam" id="NF002058">
    <property type="entry name" value="PRK00888.1"/>
    <property type="match status" value="1"/>
</dbReference>
<keyword evidence="3 7" id="KW-0812">Transmembrane</keyword>
<evidence type="ECO:0000256" key="1">
    <source>
        <dbReference type="ARBA" id="ARBA00022475"/>
    </source>
</evidence>
<dbReference type="GO" id="GO:0043093">
    <property type="term" value="P:FtsZ-dependent cytokinesis"/>
    <property type="evidence" value="ECO:0007669"/>
    <property type="project" value="UniProtKB-UniRule"/>
</dbReference>
<evidence type="ECO:0000256" key="3">
    <source>
        <dbReference type="ARBA" id="ARBA00022692"/>
    </source>
</evidence>
<dbReference type="GO" id="GO:0030428">
    <property type="term" value="C:cell septum"/>
    <property type="evidence" value="ECO:0007669"/>
    <property type="project" value="TreeGrafter"/>
</dbReference>
<dbReference type="OrthoDB" id="7061211at2"/>
<evidence type="ECO:0000256" key="8">
    <source>
        <dbReference type="SAM" id="MobiDB-lite"/>
    </source>
</evidence>
<dbReference type="PANTHER" id="PTHR37485:SF1">
    <property type="entry name" value="CELL DIVISION PROTEIN FTSB"/>
    <property type="match status" value="1"/>
</dbReference>
<gene>
    <name evidence="7 9" type="primary">ftsB</name>
    <name evidence="9" type="ORF">EER27_13835</name>
</gene>
<evidence type="ECO:0000256" key="7">
    <source>
        <dbReference type="HAMAP-Rule" id="MF_00599"/>
    </source>
</evidence>
<keyword evidence="1 7" id="KW-1003">Cell membrane</keyword>
<comment type="caution">
    <text evidence="9">The sequence shown here is derived from an EMBL/GenBank/DDBJ whole genome shotgun (WGS) entry which is preliminary data.</text>
</comment>
<feature type="region of interest" description="Disordered" evidence="8">
    <location>
        <begin position="130"/>
        <end position="182"/>
    </location>
</feature>
<feature type="compositionally biased region" description="Polar residues" evidence="8">
    <location>
        <begin position="159"/>
        <end position="170"/>
    </location>
</feature>
<protein>
    <recommendedName>
        <fullName evidence="7">Cell division protein FtsB</fullName>
    </recommendedName>
</protein>
<feature type="topological domain" description="Periplasmic" evidence="7">
    <location>
        <begin position="25"/>
        <end position="182"/>
    </location>
</feature>
<reference evidence="9 10" key="1">
    <citation type="submission" date="2018-11" db="EMBL/GenBank/DDBJ databases">
        <title>Lysobacter cryohumiis sp. nov., isolated from soil in the Tianshan Mountains, Xinjiang, China.</title>
        <authorList>
            <person name="Luo Y."/>
            <person name="Sheng H."/>
        </authorList>
    </citation>
    <scope>NUCLEOTIDE SEQUENCE [LARGE SCALE GENOMIC DNA]</scope>
    <source>
        <strain evidence="9 10">ZS60</strain>
    </source>
</reference>
<comment type="function">
    <text evidence="7">Essential cell division protein. May link together the upstream cell division proteins, which are predominantly cytoplasmic, with the downstream cell division proteins, which are predominantly periplasmic.</text>
</comment>
<dbReference type="Proteomes" id="UP000267049">
    <property type="component" value="Unassembled WGS sequence"/>
</dbReference>
<organism evidence="9 10">
    <name type="scientific">Montanilutibacter psychrotolerans</name>
    <dbReference type="NCBI Taxonomy" id="1327343"/>
    <lineage>
        <taxon>Bacteria</taxon>
        <taxon>Pseudomonadati</taxon>
        <taxon>Pseudomonadota</taxon>
        <taxon>Gammaproteobacteria</taxon>
        <taxon>Lysobacterales</taxon>
        <taxon>Lysobacteraceae</taxon>
        <taxon>Montanilutibacter</taxon>
    </lineage>
</organism>
<comment type="similarity">
    <text evidence="7">Belongs to the FtsB family.</text>
</comment>
<dbReference type="GO" id="GO:0032153">
    <property type="term" value="C:cell division site"/>
    <property type="evidence" value="ECO:0007669"/>
    <property type="project" value="UniProtKB-UniRule"/>
</dbReference>
<accession>A0A3M8SV43</accession>
<dbReference type="HAMAP" id="MF_00599">
    <property type="entry name" value="FtsB"/>
    <property type="match status" value="1"/>
</dbReference>
<feature type="coiled-coil region" evidence="7">
    <location>
        <begin position="32"/>
        <end position="73"/>
    </location>
</feature>
<evidence type="ECO:0000313" key="9">
    <source>
        <dbReference type="EMBL" id="RNF82582.1"/>
    </source>
</evidence>
<keyword evidence="5 7" id="KW-0472">Membrane</keyword>
<keyword evidence="7" id="KW-0997">Cell inner membrane</keyword>
<evidence type="ECO:0000256" key="6">
    <source>
        <dbReference type="ARBA" id="ARBA00023306"/>
    </source>
</evidence>
<dbReference type="InterPro" id="IPR007060">
    <property type="entry name" value="FtsL/DivIC"/>
</dbReference>
<proteinExistence type="inferred from homology"/>
<evidence type="ECO:0000313" key="10">
    <source>
        <dbReference type="Proteomes" id="UP000267049"/>
    </source>
</evidence>
<comment type="subunit">
    <text evidence="7">Part of a complex composed of FtsB, FtsL and FtsQ.</text>
</comment>
<dbReference type="EMBL" id="RIBS01000007">
    <property type="protein sequence ID" value="RNF82582.1"/>
    <property type="molecule type" value="Genomic_DNA"/>
</dbReference>
<evidence type="ECO:0000256" key="5">
    <source>
        <dbReference type="ARBA" id="ARBA00023136"/>
    </source>
</evidence>
<keyword evidence="10" id="KW-1185">Reference proteome</keyword>